<proteinExistence type="predicted"/>
<name>A0ABN2AF71_9ACTN</name>
<sequence length="700" mass="70970">MSSLSTLFAPRSIALVGASDSAPWTQLVLDGLDRVGYAGDLHLVNGRGRTVGGRATVTGLAQIGGPVDLAYLLVPEAAVERALGDATAAGIRNIVVLASGFTEAGAHGAHAEQRLREAVVRSGLHLIGPNGLGFVSPHDRVALFPPLARRSLPPAGSVAMVSQSGGIAAEALDLFAATGVGLSLLVSTGNEAGVDVAEVIDHLVGDPRTGAICLFLETVRRPRAFLDAARRASEAGKPVIALKVGRSAASARTVAAHTGALVGDDRATRSAFASVGVVAVDSLEEAVLAAAIATTVPPPAVPAIAAAGISGGACSVAADAADRYGVTLADLAPRTVAALSTVLPSFGSVTNPLDATGAAVSNPAVLEHVLTSLRADPGVGLVLAQVPIPVDGTGATTAMLDAAARATRPDPGRAPVALCPGSAYGLPAGVRERAREHGLPILPGSMTQVVRAVALMSRWWARPHATAVSSPPSVLPRRDLDEPWSEEDGRQLLRANGIPVAPATIVTTSAAAVAAAAQWDEPVALKLVSPHIPHKSDVGGVHLGLVGPADVARGFAQVAAVLADRGEPPCALVGPMRPDGIDLIVGVVRDAQWGPVLAVGLGGVWTEVLDDVSTRLLPVDVPTVRTMLDDLRARAALAGGRGHPPAPLHELAQVITRIGDLALALGPRLTALEINPLRIVSDSVEALDVVVTLAEPGPST</sequence>
<keyword evidence="3" id="KW-1185">Reference proteome</keyword>
<dbReference type="Proteomes" id="UP001500842">
    <property type="component" value="Unassembled WGS sequence"/>
</dbReference>
<dbReference type="GO" id="GO:0016874">
    <property type="term" value="F:ligase activity"/>
    <property type="evidence" value="ECO:0007669"/>
    <property type="project" value="UniProtKB-KW"/>
</dbReference>
<dbReference type="InterPro" id="IPR036291">
    <property type="entry name" value="NAD(P)-bd_dom_sf"/>
</dbReference>
<dbReference type="InterPro" id="IPR013815">
    <property type="entry name" value="ATP_grasp_subdomain_1"/>
</dbReference>
<comment type="caution">
    <text evidence="2">The sequence shown here is derived from an EMBL/GenBank/DDBJ whole genome shotgun (WGS) entry which is preliminary data.</text>
</comment>
<dbReference type="PANTHER" id="PTHR42793">
    <property type="entry name" value="COA BINDING DOMAIN CONTAINING PROTEIN"/>
    <property type="match status" value="1"/>
</dbReference>
<dbReference type="Pfam" id="PF13607">
    <property type="entry name" value="Succ_CoA_lig"/>
    <property type="match status" value="1"/>
</dbReference>
<dbReference type="Gene3D" id="3.30.1490.20">
    <property type="entry name" value="ATP-grasp fold, A domain"/>
    <property type="match status" value="1"/>
</dbReference>
<dbReference type="SUPFAM" id="SSF56059">
    <property type="entry name" value="Glutathione synthetase ATP-binding domain-like"/>
    <property type="match status" value="1"/>
</dbReference>
<dbReference type="InterPro" id="IPR032875">
    <property type="entry name" value="Succ_CoA_lig_flav_dom"/>
</dbReference>
<reference evidence="2 3" key="1">
    <citation type="journal article" date="2019" name="Int. J. Syst. Evol. Microbiol.">
        <title>The Global Catalogue of Microorganisms (GCM) 10K type strain sequencing project: providing services to taxonomists for standard genome sequencing and annotation.</title>
        <authorList>
            <consortium name="The Broad Institute Genomics Platform"/>
            <consortium name="The Broad Institute Genome Sequencing Center for Infectious Disease"/>
            <person name="Wu L."/>
            <person name="Ma J."/>
        </authorList>
    </citation>
    <scope>NUCLEOTIDE SEQUENCE [LARGE SCALE GENOMIC DNA]</scope>
    <source>
        <strain evidence="2 3">JCM 14942</strain>
    </source>
</reference>
<dbReference type="SMART" id="SM00881">
    <property type="entry name" value="CoA_binding"/>
    <property type="match status" value="1"/>
</dbReference>
<dbReference type="EMBL" id="BAAAOR010000015">
    <property type="protein sequence ID" value="GAA1517195.1"/>
    <property type="molecule type" value="Genomic_DNA"/>
</dbReference>
<dbReference type="Gene3D" id="3.40.50.261">
    <property type="entry name" value="Succinyl-CoA synthetase domains"/>
    <property type="match status" value="2"/>
</dbReference>
<evidence type="ECO:0000313" key="2">
    <source>
        <dbReference type="EMBL" id="GAA1517195.1"/>
    </source>
</evidence>
<protein>
    <submittedName>
        <fullName evidence="2">Acetate--CoA ligase family protein</fullName>
    </submittedName>
</protein>
<dbReference type="Pfam" id="PF13549">
    <property type="entry name" value="ATP-grasp_5"/>
    <property type="match status" value="1"/>
</dbReference>
<dbReference type="InterPro" id="IPR016102">
    <property type="entry name" value="Succinyl-CoA_synth-like"/>
</dbReference>
<keyword evidence="2" id="KW-0436">Ligase</keyword>
<gene>
    <name evidence="2" type="ORF">GCM10009788_21710</name>
</gene>
<dbReference type="Pfam" id="PF13380">
    <property type="entry name" value="CoA_binding_2"/>
    <property type="match status" value="1"/>
</dbReference>
<evidence type="ECO:0000259" key="1">
    <source>
        <dbReference type="SMART" id="SM00881"/>
    </source>
</evidence>
<accession>A0ABN2AF71</accession>
<dbReference type="Gene3D" id="3.30.470.20">
    <property type="entry name" value="ATP-grasp fold, B domain"/>
    <property type="match status" value="1"/>
</dbReference>
<evidence type="ECO:0000313" key="3">
    <source>
        <dbReference type="Proteomes" id="UP001500842"/>
    </source>
</evidence>
<dbReference type="SUPFAM" id="SSF52210">
    <property type="entry name" value="Succinyl-CoA synthetase domains"/>
    <property type="match status" value="2"/>
</dbReference>
<dbReference type="RefSeq" id="WP_141004666.1">
    <property type="nucleotide sequence ID" value="NZ_BAAAOR010000015.1"/>
</dbReference>
<feature type="domain" description="CoA-binding" evidence="1">
    <location>
        <begin position="7"/>
        <end position="101"/>
    </location>
</feature>
<dbReference type="PANTHER" id="PTHR42793:SF1">
    <property type="entry name" value="PEPTIDYL-LYSINE N-ACETYLTRANSFERASE PATZ"/>
    <property type="match status" value="1"/>
</dbReference>
<dbReference type="InterPro" id="IPR003781">
    <property type="entry name" value="CoA-bd"/>
</dbReference>
<organism evidence="2 3">
    <name type="scientific">Nocardioides humi</name>
    <dbReference type="NCBI Taxonomy" id="449461"/>
    <lineage>
        <taxon>Bacteria</taxon>
        <taxon>Bacillati</taxon>
        <taxon>Actinomycetota</taxon>
        <taxon>Actinomycetes</taxon>
        <taxon>Propionibacteriales</taxon>
        <taxon>Nocardioidaceae</taxon>
        <taxon>Nocardioides</taxon>
    </lineage>
</organism>
<dbReference type="Gene3D" id="3.40.50.720">
    <property type="entry name" value="NAD(P)-binding Rossmann-like Domain"/>
    <property type="match status" value="1"/>
</dbReference>
<dbReference type="SUPFAM" id="SSF51735">
    <property type="entry name" value="NAD(P)-binding Rossmann-fold domains"/>
    <property type="match status" value="1"/>
</dbReference>